<gene>
    <name evidence="1" type="ORF">KU39_1556</name>
</gene>
<accession>A0A1L6TBV7</accession>
<name>A0A1L6TBV7_PISSA</name>
<dbReference type="RefSeq" id="WP_027243165.1">
    <property type="nucleotide sequence ID" value="NZ_CP012508.1"/>
</dbReference>
<evidence type="ECO:0000313" key="2">
    <source>
        <dbReference type="Proteomes" id="UP000029558"/>
    </source>
</evidence>
<dbReference type="Proteomes" id="UP000029558">
    <property type="component" value="Chromosome"/>
</dbReference>
<dbReference type="InterPro" id="IPR036770">
    <property type="entry name" value="Ankyrin_rpt-contain_sf"/>
</dbReference>
<organism evidence="1 2">
    <name type="scientific">Piscirickettsia salmonis</name>
    <dbReference type="NCBI Taxonomy" id="1238"/>
    <lineage>
        <taxon>Bacteria</taxon>
        <taxon>Pseudomonadati</taxon>
        <taxon>Pseudomonadota</taxon>
        <taxon>Gammaproteobacteria</taxon>
        <taxon>Thiotrichales</taxon>
        <taxon>Piscirickettsiaceae</taxon>
        <taxon>Piscirickettsia</taxon>
    </lineage>
</organism>
<dbReference type="OrthoDB" id="5617697at2"/>
<protein>
    <submittedName>
        <fullName evidence="1">Ankyrin</fullName>
    </submittedName>
</protein>
<dbReference type="Gene3D" id="1.25.40.20">
    <property type="entry name" value="Ankyrin repeat-containing domain"/>
    <property type="match status" value="1"/>
</dbReference>
<proteinExistence type="predicted"/>
<dbReference type="SUPFAM" id="SSF48403">
    <property type="entry name" value="Ankyrin repeat"/>
    <property type="match status" value="1"/>
</dbReference>
<reference evidence="1 2" key="1">
    <citation type="journal article" date="2014" name="Genome Announc.">
        <title>Comparative Genome Analysis of Two Isolates of the Fish Pathogen Piscirickettsia salmonis from Different Hosts Reveals Major Differences in Virulence-Associated Secretion Systems.</title>
        <authorList>
            <person name="Bohle H."/>
            <person name="Henriquez P."/>
            <person name="Grothusen H."/>
            <person name="Navas E."/>
            <person name="Sandoval A."/>
            <person name="Bustamante F."/>
            <person name="Bustos P."/>
            <person name="Mancilla M."/>
        </authorList>
    </citation>
    <scope>NUCLEOTIDE SEQUENCE [LARGE SCALE GENOMIC DNA]</scope>
    <source>
        <strain evidence="2">B1-32597</strain>
    </source>
</reference>
<sequence length="436" mass="49429">MPRALTRDNRKKIKDPTRALFNAVKSLDPSELARIPEYLRLNANPNTLFHYKRLCWTTAMGLAIKLADPELVELLLAAGGDPAKGIKFAPWLNDYEATESILATIDVILKFSKFKAAYIFKGALLAWAIGKDRIDIVEKALKMGASPDNYYYYLFHAGISNYSSIDWAVKLGHRGSIPLLLRYGGRLNLEMYQENGEHNVSILDYAQRYCDREFYNFLLKEQQKYVTERGHFQSGAALDVSSYGQVLPSALKDLTVSFLTGDTAVKAEKCRRQVLWARLCDDLTIGFLNEGKSKSLYHYRACELNKEMLRSFLTAAAQRRHPGGGETTSLCEICHLFKKANNSFILDILGITRNQVTPDNLRSIARYGDIDDQLISEGKIKKEFLSGRIRKEDYASTSQFFKAIANTEQGRVPHFIFHDHHNVIEEHDTAQALELA</sequence>
<dbReference type="EMBL" id="CP012508">
    <property type="protein sequence ID" value="ALB22738.1"/>
    <property type="molecule type" value="Genomic_DNA"/>
</dbReference>
<evidence type="ECO:0000313" key="1">
    <source>
        <dbReference type="EMBL" id="ALB22738.1"/>
    </source>
</evidence>
<dbReference type="AlphaFoldDB" id="A0A1L6TBV7"/>